<proteinExistence type="predicted"/>
<comment type="caution">
    <text evidence="2">The sequence shown here is derived from an EMBL/GenBank/DDBJ whole genome shotgun (WGS) entry which is preliminary data.</text>
</comment>
<dbReference type="Proteomes" id="UP000770661">
    <property type="component" value="Unassembled WGS sequence"/>
</dbReference>
<feature type="region of interest" description="Disordered" evidence="1">
    <location>
        <begin position="249"/>
        <end position="269"/>
    </location>
</feature>
<reference evidence="2" key="1">
    <citation type="submission" date="2020-07" db="EMBL/GenBank/DDBJ databases">
        <title>The High-quality genome of the commercially important snow crab, Chionoecetes opilio.</title>
        <authorList>
            <person name="Jeong J.-H."/>
            <person name="Ryu S."/>
        </authorList>
    </citation>
    <scope>NUCLEOTIDE SEQUENCE</scope>
    <source>
        <strain evidence="2">MADBK_172401_WGS</strain>
        <tissue evidence="2">Digestive gland</tissue>
    </source>
</reference>
<dbReference type="AlphaFoldDB" id="A0A8J4YHF8"/>
<keyword evidence="3" id="KW-1185">Reference proteome</keyword>
<feature type="region of interest" description="Disordered" evidence="1">
    <location>
        <begin position="107"/>
        <end position="164"/>
    </location>
</feature>
<gene>
    <name evidence="2" type="ORF">GWK47_042112</name>
</gene>
<name>A0A8J4YHF8_CHIOP</name>
<evidence type="ECO:0000256" key="1">
    <source>
        <dbReference type="SAM" id="MobiDB-lite"/>
    </source>
</evidence>
<feature type="compositionally biased region" description="Polar residues" evidence="1">
    <location>
        <begin position="126"/>
        <end position="144"/>
    </location>
</feature>
<sequence length="269" mass="28725">MRAPLCQGEHRPLHRDEKHRGWHTCGPEACILANLHAGHQGRGLKLRRAGSLYGQGLREGEQKRRQCAVAIPPPLQPPRKPSFPPAPAYPFQQVGCFFQLEGTPISPSLTGSGVAPRGPSGDAPSARSSLFSDDGSNASASQRSCRARGERTSPAGIPGVPRHPGWGLRVYQHIFPQSNGRAGRQSSVQEVLRQHGRNGSLDTDPLQGPHADLNPPPQGSEASPSPADHRRQLRDAIPGSVAYEVTEDGRGCAGAKGPWPAWGQCSFPG</sequence>
<accession>A0A8J4YHF8</accession>
<evidence type="ECO:0000313" key="3">
    <source>
        <dbReference type="Proteomes" id="UP000770661"/>
    </source>
</evidence>
<dbReference type="EMBL" id="JACEEZ010007821">
    <property type="protein sequence ID" value="KAG0723711.1"/>
    <property type="molecule type" value="Genomic_DNA"/>
</dbReference>
<organism evidence="2 3">
    <name type="scientific">Chionoecetes opilio</name>
    <name type="common">Atlantic snow crab</name>
    <name type="synonym">Cancer opilio</name>
    <dbReference type="NCBI Taxonomy" id="41210"/>
    <lineage>
        <taxon>Eukaryota</taxon>
        <taxon>Metazoa</taxon>
        <taxon>Ecdysozoa</taxon>
        <taxon>Arthropoda</taxon>
        <taxon>Crustacea</taxon>
        <taxon>Multicrustacea</taxon>
        <taxon>Malacostraca</taxon>
        <taxon>Eumalacostraca</taxon>
        <taxon>Eucarida</taxon>
        <taxon>Decapoda</taxon>
        <taxon>Pleocyemata</taxon>
        <taxon>Brachyura</taxon>
        <taxon>Eubrachyura</taxon>
        <taxon>Majoidea</taxon>
        <taxon>Majidae</taxon>
        <taxon>Chionoecetes</taxon>
    </lineage>
</organism>
<evidence type="ECO:0000313" key="2">
    <source>
        <dbReference type="EMBL" id="KAG0723711.1"/>
    </source>
</evidence>
<dbReference type="OrthoDB" id="6625515at2759"/>
<protein>
    <submittedName>
        <fullName evidence="2">Uncharacterized protein</fullName>
    </submittedName>
</protein>
<feature type="region of interest" description="Disordered" evidence="1">
    <location>
        <begin position="197"/>
        <end position="236"/>
    </location>
</feature>